<comment type="caution">
    <text evidence="1">The sequence shown here is derived from an EMBL/GenBank/DDBJ whole genome shotgun (WGS) entry which is preliminary data.</text>
</comment>
<dbReference type="Proteomes" id="UP001057402">
    <property type="component" value="Chromosome 2"/>
</dbReference>
<sequence>MAGRWIGKVTGPLVCMPLRRQSRGIWFGDDLRNNMLSLFSFQIIMINLLAEALSFLLRPLKQPKVVCHFLAGLLVSPNVMGRFKILRGLMLNVEEFSLIGTVGFLGIMYFLFILAVKTDLGVLQRTLKKAPVVGLFTVFGTYVLMCAVVRFVNLPNMKKGSFPFLFSMAMSVTRFPNVAMTFNELNLMTSELGQMAMSCTMISEMLVWIWSLIEMYLQFSSIRGFSSIYSAAAMMVLFLVLRPGISYIIQRSQRGKPVTETVIALILVAALIVLFMGDMFGLIQLGILIFGLMIPSGPPLGSTLSEKAETFITDVLFPTYYITVGYSLDLSQPNLKATVKIVGIAVAATLLKFIGTSSSAYYLCSIKFHDSVVLAMMMVMRGPFDLFLYNRWAFLKDIDRQISTVLALCDIMATATMTPLIDRLYNPHARLRAAGKNARFFISTLRNTELQVMFCIHGEDDVPGVVNLLDALAPSIARPIHAYILHLNELSGQAIPEIVPYDKSERKLKSSGSSHIIRAFHNYASNTPGIASIRPFSVTAEHGNMHEYICRLAQQEQIPLIVVPFQANRGIDAAESTAIRTVNSNLQAYSPCTVGLLISRGIDQNSQPADFPGGVMVVFITGNDDREALAMGIRMSGNLNVRVTLIRITVVGWECDSIEEKAEKKMDDLLIDQFIAEKETNEHVGYHEIMAENLEQVMKCVRDMEGGNNLVVVGRQRRKTKLLDEDMMLDWSDNPELGVLGDMIVSADYLSSMSVLVMQHYGDVNSSSRDELKEDEGQHLLLKPT</sequence>
<reference evidence="2" key="1">
    <citation type="journal article" date="2023" name="Front. Plant Sci.">
        <title>Chromosomal-level genome assembly of Melastoma candidum provides insights into trichome evolution.</title>
        <authorList>
            <person name="Zhong Y."/>
            <person name="Wu W."/>
            <person name="Sun C."/>
            <person name="Zou P."/>
            <person name="Liu Y."/>
            <person name="Dai S."/>
            <person name="Zhou R."/>
        </authorList>
    </citation>
    <scope>NUCLEOTIDE SEQUENCE [LARGE SCALE GENOMIC DNA]</scope>
</reference>
<name>A0ACB9S0A4_9MYRT</name>
<gene>
    <name evidence="1" type="ORF">MLD38_002694</name>
</gene>
<organism evidence="1 2">
    <name type="scientific">Melastoma candidum</name>
    <dbReference type="NCBI Taxonomy" id="119954"/>
    <lineage>
        <taxon>Eukaryota</taxon>
        <taxon>Viridiplantae</taxon>
        <taxon>Streptophyta</taxon>
        <taxon>Embryophyta</taxon>
        <taxon>Tracheophyta</taxon>
        <taxon>Spermatophyta</taxon>
        <taxon>Magnoliopsida</taxon>
        <taxon>eudicotyledons</taxon>
        <taxon>Gunneridae</taxon>
        <taxon>Pentapetalae</taxon>
        <taxon>rosids</taxon>
        <taxon>malvids</taxon>
        <taxon>Myrtales</taxon>
        <taxon>Melastomataceae</taxon>
        <taxon>Melastomatoideae</taxon>
        <taxon>Melastomateae</taxon>
        <taxon>Melastoma</taxon>
    </lineage>
</organism>
<proteinExistence type="predicted"/>
<accession>A0ACB9S0A4</accession>
<protein>
    <submittedName>
        <fullName evidence="1">Uncharacterized protein</fullName>
    </submittedName>
</protein>
<keyword evidence="2" id="KW-1185">Reference proteome</keyword>
<evidence type="ECO:0000313" key="1">
    <source>
        <dbReference type="EMBL" id="KAI4384554.1"/>
    </source>
</evidence>
<evidence type="ECO:0000313" key="2">
    <source>
        <dbReference type="Proteomes" id="UP001057402"/>
    </source>
</evidence>
<dbReference type="EMBL" id="CM042881">
    <property type="protein sequence ID" value="KAI4384554.1"/>
    <property type="molecule type" value="Genomic_DNA"/>
</dbReference>